<gene>
    <name evidence="12" type="ORF">G5714_014097</name>
</gene>
<dbReference type="SUPFAM" id="SSF57667">
    <property type="entry name" value="beta-beta-alpha zinc fingers"/>
    <property type="match status" value="2"/>
</dbReference>
<dbReference type="FunFam" id="3.30.160.60:FF:000041">
    <property type="entry name" value="Zinc finger protein ZIC 1"/>
    <property type="match status" value="1"/>
</dbReference>
<dbReference type="EMBL" id="JAAMOB010000014">
    <property type="protein sequence ID" value="KAF4104766.1"/>
    <property type="molecule type" value="Genomic_DNA"/>
</dbReference>
<evidence type="ECO:0000256" key="8">
    <source>
        <dbReference type="ARBA" id="ARBA00023242"/>
    </source>
</evidence>
<keyword evidence="7" id="KW-0238">DNA-binding</keyword>
<evidence type="ECO:0000259" key="11">
    <source>
        <dbReference type="PROSITE" id="PS50157"/>
    </source>
</evidence>
<comment type="caution">
    <text evidence="12">The sequence shown here is derived from an EMBL/GenBank/DDBJ whole genome shotgun (WGS) entry which is preliminary data.</text>
</comment>
<keyword evidence="6" id="KW-0862">Zinc</keyword>
<accession>A0A7J6CCB6</accession>
<dbReference type="Pfam" id="PF23561">
    <property type="entry name" value="zf-C2H2_15"/>
    <property type="match status" value="1"/>
</dbReference>
<keyword evidence="5 9" id="KW-0863">Zinc-finger</keyword>
<keyword evidence="4" id="KW-0677">Repeat</keyword>
<dbReference type="InterPro" id="IPR056436">
    <property type="entry name" value="Znf-C2H2_ZIC1-5/GLI1-3-like"/>
</dbReference>
<comment type="similarity">
    <text evidence="2">Belongs to the GLI C2H2-type zinc-finger protein family.</text>
</comment>
<feature type="domain" description="C2H2-type" evidence="11">
    <location>
        <begin position="267"/>
        <end position="294"/>
    </location>
</feature>
<evidence type="ECO:0000256" key="7">
    <source>
        <dbReference type="ARBA" id="ARBA00023125"/>
    </source>
</evidence>
<feature type="domain" description="C2H2-type" evidence="11">
    <location>
        <begin position="325"/>
        <end position="354"/>
    </location>
</feature>
<dbReference type="PANTHER" id="PTHR45718">
    <property type="entry name" value="TRANSCRIPTIONAL ACTIVATOR CUBITUS INTERRUPTUS"/>
    <property type="match status" value="1"/>
</dbReference>
<evidence type="ECO:0000256" key="9">
    <source>
        <dbReference type="PROSITE-ProRule" id="PRU00042"/>
    </source>
</evidence>
<evidence type="ECO:0000313" key="13">
    <source>
        <dbReference type="Proteomes" id="UP000579812"/>
    </source>
</evidence>
<dbReference type="FunFam" id="3.30.160.60:FF:001330">
    <property type="entry name" value="Zinc finger protein ZIC 4"/>
    <property type="match status" value="1"/>
</dbReference>
<dbReference type="InterPro" id="IPR013087">
    <property type="entry name" value="Znf_C2H2_type"/>
</dbReference>
<feature type="domain" description="C2H2-type" evidence="11">
    <location>
        <begin position="295"/>
        <end position="324"/>
    </location>
</feature>
<feature type="domain" description="C2H2-type" evidence="11">
    <location>
        <begin position="355"/>
        <end position="379"/>
    </location>
</feature>
<dbReference type="FunFam" id="3.30.160.60:FF:000035">
    <property type="entry name" value="Zinc finger protein ZIC 1"/>
    <property type="match status" value="1"/>
</dbReference>
<dbReference type="SMART" id="SM00355">
    <property type="entry name" value="ZnF_C2H2"/>
    <property type="match status" value="5"/>
</dbReference>
<dbReference type="GO" id="GO:0005634">
    <property type="term" value="C:nucleus"/>
    <property type="evidence" value="ECO:0007669"/>
    <property type="project" value="UniProtKB-SubCell"/>
</dbReference>
<dbReference type="Pfam" id="PF00096">
    <property type="entry name" value="zf-C2H2"/>
    <property type="match status" value="2"/>
</dbReference>
<feature type="compositionally biased region" description="Low complexity" evidence="10">
    <location>
        <begin position="606"/>
        <end position="622"/>
    </location>
</feature>
<keyword evidence="8" id="KW-0539">Nucleus</keyword>
<dbReference type="Pfam" id="PF18366">
    <property type="entry name" value="zf_ZIC"/>
    <property type="match status" value="1"/>
</dbReference>
<protein>
    <recommendedName>
        <fullName evidence="11">C2H2-type domain-containing protein</fullName>
    </recommendedName>
</protein>
<dbReference type="InterPro" id="IPR036236">
    <property type="entry name" value="Znf_C2H2_sf"/>
</dbReference>
<dbReference type="AlphaFoldDB" id="A0A7J6CCB6"/>
<comment type="subcellular location">
    <subcellularLocation>
        <location evidence="1">Nucleus</location>
    </subcellularLocation>
</comment>
<evidence type="ECO:0000256" key="5">
    <source>
        <dbReference type="ARBA" id="ARBA00022771"/>
    </source>
</evidence>
<sequence>MTSLSRFSGCPLSCVNPGESNTEPSVVLPPLAEEHMGHPTGSSLKLCPSQNLRDYHETRASAYVDHSVTHFPDTGYTSHRLEQSPRGIIIGTNLSAAGMPPVTDQLAPRPNQHGNIGRYRDLHSYRDGRSHAFFNTYQEQAHGSSDATRDLSSQMMLGLPGDLLSRTHPYGQSVSGPRANSQQLVTQFLEFYKPLNMAMQRGGGDAFLRCSRQNPKHELVCKWSDGQEGTGKPPCARSFGTMYELVTHVTVEHVGGPEHSDYVCHWENCSRDRKPFKAKYKLVNHVRVHTGEKPFPCPFHGCEKVFARSENLKIHKRTHTGEKPFKCEFEGCNRRFANSSDRKKHSHVHSSDKPYTCKVRGCEKCYTHPSSLRKHMKLHCKAYIAKIGEDDEHLVEARSPEVAEQHDTPASTTVTRTMTTLSPETRNESTMRSRFHHTFENSLDYMAHRPQSLLDPLLLQRGSYRPESVQYSCSQPSHTFAPSHRTFASNSPFQKSLKDASQGVCVINPVNSTSKGEMGLLITSPTEVQPSSEPATINAFKLARELNRGYQCFLNVSWRVFQRAYRLDDGQKGAQERSSSVSVCHEAGVPVWLLKAGLAEPRGQRTSSATPACASSSTAPGAPGTPPYHGRPDQCEGHGPPGPPLPPLPFSWLGMLTGTRAGYELALPWPSSPHGERARGQAHQSTLLHLMRGSGLVLMRQH</sequence>
<proteinExistence type="inferred from homology"/>
<evidence type="ECO:0000256" key="3">
    <source>
        <dbReference type="ARBA" id="ARBA00022723"/>
    </source>
</evidence>
<evidence type="ECO:0000313" key="12">
    <source>
        <dbReference type="EMBL" id="KAF4104766.1"/>
    </source>
</evidence>
<keyword evidence="3" id="KW-0479">Metal-binding</keyword>
<feature type="region of interest" description="Disordered" evidence="10">
    <location>
        <begin position="603"/>
        <end position="643"/>
    </location>
</feature>
<reference evidence="12 13" key="1">
    <citation type="submission" date="2020-04" db="EMBL/GenBank/DDBJ databases">
        <title>Chromosome-level genome assembly of a cyprinid fish Onychostoma macrolepis by integration of Nanopore Sequencing, Bionano and Hi-C technology.</title>
        <authorList>
            <person name="Wang D."/>
        </authorList>
    </citation>
    <scope>NUCLEOTIDE SEQUENCE [LARGE SCALE GENOMIC DNA]</scope>
    <source>
        <strain evidence="12">SWU-2019</strain>
        <tissue evidence="12">Muscle</tissue>
    </source>
</reference>
<evidence type="ECO:0000256" key="1">
    <source>
        <dbReference type="ARBA" id="ARBA00004123"/>
    </source>
</evidence>
<dbReference type="GO" id="GO:0000981">
    <property type="term" value="F:DNA-binding transcription factor activity, RNA polymerase II-specific"/>
    <property type="evidence" value="ECO:0007669"/>
    <property type="project" value="TreeGrafter"/>
</dbReference>
<dbReference type="Proteomes" id="UP000579812">
    <property type="component" value="Unassembled WGS sequence"/>
</dbReference>
<evidence type="ECO:0000256" key="10">
    <source>
        <dbReference type="SAM" id="MobiDB-lite"/>
    </source>
</evidence>
<dbReference type="GO" id="GO:0008270">
    <property type="term" value="F:zinc ion binding"/>
    <property type="evidence" value="ECO:0007669"/>
    <property type="project" value="UniProtKB-KW"/>
</dbReference>
<dbReference type="PROSITE" id="PS00028">
    <property type="entry name" value="ZINC_FINGER_C2H2_1"/>
    <property type="match status" value="3"/>
</dbReference>
<name>A0A7J6CCB6_9TELE</name>
<keyword evidence="13" id="KW-1185">Reference proteome</keyword>
<dbReference type="Gene3D" id="3.30.160.60">
    <property type="entry name" value="Classic Zinc Finger"/>
    <property type="match status" value="4"/>
</dbReference>
<evidence type="ECO:0000256" key="2">
    <source>
        <dbReference type="ARBA" id="ARBA00010831"/>
    </source>
</evidence>
<dbReference type="InterPro" id="IPR041643">
    <property type="entry name" value="Znf_ZIC"/>
</dbReference>
<dbReference type="PANTHER" id="PTHR45718:SF8">
    <property type="entry name" value="GLIS FAMILY ZINC FINGER 2"/>
    <property type="match status" value="1"/>
</dbReference>
<organism evidence="12 13">
    <name type="scientific">Onychostoma macrolepis</name>
    <dbReference type="NCBI Taxonomy" id="369639"/>
    <lineage>
        <taxon>Eukaryota</taxon>
        <taxon>Metazoa</taxon>
        <taxon>Chordata</taxon>
        <taxon>Craniata</taxon>
        <taxon>Vertebrata</taxon>
        <taxon>Euteleostomi</taxon>
        <taxon>Actinopterygii</taxon>
        <taxon>Neopterygii</taxon>
        <taxon>Teleostei</taxon>
        <taxon>Ostariophysi</taxon>
        <taxon>Cypriniformes</taxon>
        <taxon>Cyprinidae</taxon>
        <taxon>Acrossocheilinae</taxon>
        <taxon>Onychostoma</taxon>
    </lineage>
</organism>
<evidence type="ECO:0000256" key="4">
    <source>
        <dbReference type="ARBA" id="ARBA00022737"/>
    </source>
</evidence>
<evidence type="ECO:0000256" key="6">
    <source>
        <dbReference type="ARBA" id="ARBA00022833"/>
    </source>
</evidence>
<dbReference type="InterPro" id="IPR043359">
    <property type="entry name" value="GLI-like"/>
</dbReference>
<dbReference type="PROSITE" id="PS50157">
    <property type="entry name" value="ZINC_FINGER_C2H2_2"/>
    <property type="match status" value="4"/>
</dbReference>
<dbReference type="GO" id="GO:0000978">
    <property type="term" value="F:RNA polymerase II cis-regulatory region sequence-specific DNA binding"/>
    <property type="evidence" value="ECO:0007669"/>
    <property type="project" value="TreeGrafter"/>
</dbReference>